<protein>
    <recommendedName>
        <fullName evidence="4">Lipoprotein</fullName>
    </recommendedName>
</protein>
<feature type="signal peptide" evidence="1">
    <location>
        <begin position="1"/>
        <end position="20"/>
    </location>
</feature>
<sequence length="151" mass="16478" precursor="true">MKAWKAVTVALISVGLSGCAANHPPLPPTAPDPTPAELAAADYGQYPQNYDAVVKGWTEDSMKDPASVIFKKISKPRKEYMYAERKPVYGYSVCTLLNAKNSYGGYTGNQVYWLMIRNGVVLRSQNLTDNLTRGTAGIISIGHYVNCDDGK</sequence>
<accession>A0A5E7RME4</accession>
<dbReference type="AlphaFoldDB" id="A0A5E7RME4"/>
<evidence type="ECO:0000313" key="3">
    <source>
        <dbReference type="Proteomes" id="UP000325565"/>
    </source>
</evidence>
<gene>
    <name evidence="2" type="ORF">PS922_01251</name>
</gene>
<evidence type="ECO:0000313" key="2">
    <source>
        <dbReference type="EMBL" id="VVP75025.1"/>
    </source>
</evidence>
<dbReference type="Proteomes" id="UP000325565">
    <property type="component" value="Unassembled WGS sequence"/>
</dbReference>
<evidence type="ECO:0008006" key="4">
    <source>
        <dbReference type="Google" id="ProtNLM"/>
    </source>
</evidence>
<reference evidence="2 3" key="1">
    <citation type="submission" date="2019-09" db="EMBL/GenBank/DDBJ databases">
        <authorList>
            <person name="Chandra G."/>
            <person name="Truman W A."/>
        </authorList>
    </citation>
    <scope>NUCLEOTIDE SEQUENCE [LARGE SCALE GENOMIC DNA]</scope>
    <source>
        <strain evidence="2">PS922</strain>
    </source>
</reference>
<dbReference type="EMBL" id="CABVJB010000002">
    <property type="protein sequence ID" value="VVP75025.1"/>
    <property type="molecule type" value="Genomic_DNA"/>
</dbReference>
<dbReference type="PROSITE" id="PS51257">
    <property type="entry name" value="PROKAR_LIPOPROTEIN"/>
    <property type="match status" value="1"/>
</dbReference>
<keyword evidence="1" id="KW-0732">Signal</keyword>
<proteinExistence type="predicted"/>
<evidence type="ECO:0000256" key="1">
    <source>
        <dbReference type="SAM" id="SignalP"/>
    </source>
</evidence>
<organism evidence="2 3">
    <name type="scientific">Pseudomonas fluorescens</name>
    <dbReference type="NCBI Taxonomy" id="294"/>
    <lineage>
        <taxon>Bacteria</taxon>
        <taxon>Pseudomonadati</taxon>
        <taxon>Pseudomonadota</taxon>
        <taxon>Gammaproteobacteria</taxon>
        <taxon>Pseudomonadales</taxon>
        <taxon>Pseudomonadaceae</taxon>
        <taxon>Pseudomonas</taxon>
    </lineage>
</organism>
<name>A0A5E7RME4_PSEFL</name>
<feature type="chain" id="PRO_5023138753" description="Lipoprotein" evidence="1">
    <location>
        <begin position="21"/>
        <end position="151"/>
    </location>
</feature>
<dbReference type="RefSeq" id="WP_154863090.1">
    <property type="nucleotide sequence ID" value="NZ_CABVJB010000002.1"/>
</dbReference>